<keyword evidence="4" id="KW-1185">Reference proteome</keyword>
<dbReference type="EMBL" id="JACIJB010000001">
    <property type="protein sequence ID" value="MBB5659975.1"/>
    <property type="molecule type" value="Genomic_DNA"/>
</dbReference>
<name>A0A7W9A2M2_9CAUL</name>
<dbReference type="AlphaFoldDB" id="A0A7W9A2M2"/>
<reference evidence="3 4" key="1">
    <citation type="submission" date="2020-08" db="EMBL/GenBank/DDBJ databases">
        <title>Genomic Encyclopedia of Type Strains, Phase IV (KMG-IV): sequencing the most valuable type-strain genomes for metagenomic binning, comparative biology and taxonomic classification.</title>
        <authorList>
            <person name="Goeker M."/>
        </authorList>
    </citation>
    <scope>NUCLEOTIDE SEQUENCE [LARGE SCALE GENOMIC DNA]</scope>
    <source>
        <strain evidence="3 4">DSM 24448</strain>
    </source>
</reference>
<proteinExistence type="predicted"/>
<evidence type="ECO:0000256" key="2">
    <source>
        <dbReference type="SAM" id="Phobius"/>
    </source>
</evidence>
<evidence type="ECO:0000313" key="4">
    <source>
        <dbReference type="Proteomes" id="UP000548978"/>
    </source>
</evidence>
<gene>
    <name evidence="3" type="ORF">FHS65_000693</name>
</gene>
<feature type="transmembrane region" description="Helical" evidence="2">
    <location>
        <begin position="66"/>
        <end position="87"/>
    </location>
</feature>
<organism evidence="3 4">
    <name type="scientific">Brevundimonas halotolerans</name>
    <dbReference type="NCBI Taxonomy" id="69670"/>
    <lineage>
        <taxon>Bacteria</taxon>
        <taxon>Pseudomonadati</taxon>
        <taxon>Pseudomonadota</taxon>
        <taxon>Alphaproteobacteria</taxon>
        <taxon>Caulobacterales</taxon>
        <taxon>Caulobacteraceae</taxon>
        <taxon>Brevundimonas</taxon>
    </lineage>
</organism>
<dbReference type="Proteomes" id="UP000548978">
    <property type="component" value="Unassembled WGS sequence"/>
</dbReference>
<feature type="transmembrane region" description="Helical" evidence="2">
    <location>
        <begin position="29"/>
        <end position="54"/>
    </location>
</feature>
<accession>A0A7W9A2M2</accession>
<keyword evidence="2" id="KW-0812">Transmembrane</keyword>
<feature type="transmembrane region" description="Helical" evidence="2">
    <location>
        <begin position="419"/>
        <end position="439"/>
    </location>
</feature>
<sequence length="659" mass="70798">MSDETTGRDDVFITGAATRVRPVSKGQGCLISAGLLAGAFVAFFLLMFIAMGAIDLIVGDDDRQSIRGILLLTAGVAVVVWGAGWVFRWNTRRGLREEVEARLPGFNGRTIPVGQLLNGPAAAGKLEGKYLLAVGQDRFLLMRHFHNTEHLDAFRALVIGQFINAYRPDGLARVMDFAIPYGHIRSISVDALTPEQLRKGAFGRAVVHGLASWVLDAAFGTRSTQDVKAAFIRIEMIDGQSLVFSVPSRVSAGLVSALAASAEQASRGTGQEISLGEATWDGIETLLSRSGLVDAPSDGWDDFFANLRPDGQRARSFAGLAAWRLQQEMDRAAGRTRPVPPEAMPAPAAPSSHPASQRNRITLALWGLGILGLATLFIALSDTLRRGGNGDLELGLIVIFGGIALVVGINLFTARSGWLMAGIKSVLSLGLAGMLAYALGTDTLLSRGPLSPATEGLASATAGVFGRDHRPGVVPEQTAPTDGPTGEDAEAARVAMEARMQEEAAAAEKALQEQEARERAERITAAEAVIRRVYDDELSLFGSRTERSAWLTPALSRRIDQVNEAASAYGGAGAVVGFDPLIDGQDFDLANFDYASRETDYGVEVRVRFTNFETPVDLTFELVETDVGWRVRQIRSRGESSWTVTELLDQAEVDARDFE</sequence>
<dbReference type="RefSeq" id="WP_123286044.1">
    <property type="nucleotide sequence ID" value="NZ_JACIJB010000001.1"/>
</dbReference>
<evidence type="ECO:0000313" key="3">
    <source>
        <dbReference type="EMBL" id="MBB5659975.1"/>
    </source>
</evidence>
<protein>
    <submittedName>
        <fullName evidence="3">Uncharacterized protein</fullName>
    </submittedName>
</protein>
<feature type="transmembrane region" description="Helical" evidence="2">
    <location>
        <begin position="361"/>
        <end position="380"/>
    </location>
</feature>
<comment type="caution">
    <text evidence="3">The sequence shown here is derived from an EMBL/GenBank/DDBJ whole genome shotgun (WGS) entry which is preliminary data.</text>
</comment>
<keyword evidence="2" id="KW-1133">Transmembrane helix</keyword>
<feature type="transmembrane region" description="Helical" evidence="2">
    <location>
        <begin position="392"/>
        <end position="412"/>
    </location>
</feature>
<evidence type="ECO:0000256" key="1">
    <source>
        <dbReference type="SAM" id="MobiDB-lite"/>
    </source>
</evidence>
<dbReference type="OrthoDB" id="7174015at2"/>
<feature type="compositionally biased region" description="Pro residues" evidence="1">
    <location>
        <begin position="338"/>
        <end position="348"/>
    </location>
</feature>
<feature type="region of interest" description="Disordered" evidence="1">
    <location>
        <begin position="334"/>
        <end position="355"/>
    </location>
</feature>
<keyword evidence="2" id="KW-0472">Membrane</keyword>